<dbReference type="SMART" id="SM00028">
    <property type="entry name" value="TPR"/>
    <property type="match status" value="2"/>
</dbReference>
<dbReference type="InterPro" id="IPR011990">
    <property type="entry name" value="TPR-like_helical_dom_sf"/>
</dbReference>
<evidence type="ECO:0000256" key="1">
    <source>
        <dbReference type="PROSITE-ProRule" id="PRU00339"/>
    </source>
</evidence>
<dbReference type="InterPro" id="IPR046341">
    <property type="entry name" value="SET_dom_sf"/>
</dbReference>
<comment type="caution">
    <text evidence="3">The sequence shown here is derived from an EMBL/GenBank/DDBJ whole genome shotgun (WGS) entry which is preliminary data.</text>
</comment>
<keyword evidence="1" id="KW-0802">TPR repeat</keyword>
<dbReference type="AlphaFoldDB" id="A0A072NTK9"/>
<dbReference type="PROSITE" id="PS50280">
    <property type="entry name" value="SET"/>
    <property type="match status" value="1"/>
</dbReference>
<dbReference type="InterPro" id="IPR053209">
    <property type="entry name" value="Gramillin-biosynth_MTr"/>
</dbReference>
<dbReference type="PROSITE" id="PS50005">
    <property type="entry name" value="TPR"/>
    <property type="match status" value="1"/>
</dbReference>
<dbReference type="GeneID" id="25287857"/>
<dbReference type="HOGENOM" id="CLU_009043_2_0_1"/>
<organism evidence="3 4">
    <name type="scientific">Exophiala aquamarina CBS 119918</name>
    <dbReference type="NCBI Taxonomy" id="1182545"/>
    <lineage>
        <taxon>Eukaryota</taxon>
        <taxon>Fungi</taxon>
        <taxon>Dikarya</taxon>
        <taxon>Ascomycota</taxon>
        <taxon>Pezizomycotina</taxon>
        <taxon>Eurotiomycetes</taxon>
        <taxon>Chaetothyriomycetidae</taxon>
        <taxon>Chaetothyriales</taxon>
        <taxon>Herpotrichiellaceae</taxon>
        <taxon>Exophiala</taxon>
    </lineage>
</organism>
<protein>
    <recommendedName>
        <fullName evidence="2">SET domain-containing protein</fullName>
    </recommendedName>
</protein>
<dbReference type="Gene3D" id="2.170.270.10">
    <property type="entry name" value="SET domain"/>
    <property type="match status" value="1"/>
</dbReference>
<dbReference type="SMART" id="SM00317">
    <property type="entry name" value="SET"/>
    <property type="match status" value="1"/>
</dbReference>
<dbReference type="SUPFAM" id="SSF82199">
    <property type="entry name" value="SET domain"/>
    <property type="match status" value="1"/>
</dbReference>
<proteinExistence type="predicted"/>
<feature type="repeat" description="TPR" evidence="1">
    <location>
        <begin position="202"/>
        <end position="235"/>
    </location>
</feature>
<name>A0A072NTK9_9EURO</name>
<evidence type="ECO:0000313" key="4">
    <source>
        <dbReference type="Proteomes" id="UP000027920"/>
    </source>
</evidence>
<dbReference type="PANTHER" id="PTHR47643">
    <property type="entry name" value="TPR DOMAIN PROTEIN (AFU_ORTHOLOGUE AFUA_5G12710)"/>
    <property type="match status" value="1"/>
</dbReference>
<dbReference type="STRING" id="1182545.A0A072NTK9"/>
<keyword evidence="4" id="KW-1185">Reference proteome</keyword>
<sequence>MNTYDVSDSPRFIQLLLKQKQNLQDAQSRKGQRPRGIKSREELILQFRFRLMKQGKANSNINLRSSFIPPAYSPCISPSYDLTKVMIEDLLLETHHRGTYLLLRSITPPDRMTAVMAIVEDENKDVLMLQLYHQEEENERATEDILGEGTVLIVREPYLKLMSDGDHGIRIDHLSDVLHLPMYDERIPSCWRPRFAEHDIPVNAWKTKGNEYFNKSKYHSAIAHYTKALGCSPTMEEAHTLRLNRSLAFIKAKQFDAALSDLESASASLKPTEKALSRKSLALYSLERYRECCEALKVFCLEYPSNLAAQGELTRSVNRLAEQEYGRYRFKQLYMEASKLRPPHLDHSTYVGPVSVRNSGSRGRGLFTTEAVKAGDLLLCEKAFAHAFVDNDKEAADADVTILINAETDSITMGSQAELIRMIVQKLYRNPSLASVITDLHHGSYKPVDVSSVDGIPIVDTFLVERVISLNCFGCPLSSRESYLRAVDDETSQKTKANEEKFHSCGIWPMASYINHCCYSNARRTFIGDMMMVRATRDLAPDTEITFWYQMPVANNYDERQKKFRQWSFMCDCSMCKDDQTTKKSVSAKRKSLRADILKCFQSRKRPDAAEIETLLTTMADTYSRPAFDVPRLSIWDPQLVLAKMYMKHMRPAKAIDSALRALSSLGYVIDGGHLPRNSLTPMVIKQWGLMMDHLIECWMLLSSAYHFVAPDLVIQAEEYARISYKICVGEDETFDETYGKLSQGRT</sequence>
<dbReference type="InterPro" id="IPR001214">
    <property type="entry name" value="SET_dom"/>
</dbReference>
<dbReference type="RefSeq" id="XP_013253576.1">
    <property type="nucleotide sequence ID" value="XM_013398122.1"/>
</dbReference>
<dbReference type="Proteomes" id="UP000027920">
    <property type="component" value="Unassembled WGS sequence"/>
</dbReference>
<dbReference type="InterPro" id="IPR019734">
    <property type="entry name" value="TPR_rpt"/>
</dbReference>
<evidence type="ECO:0000313" key="3">
    <source>
        <dbReference type="EMBL" id="KEF50986.1"/>
    </source>
</evidence>
<evidence type="ECO:0000259" key="2">
    <source>
        <dbReference type="PROSITE" id="PS50280"/>
    </source>
</evidence>
<reference evidence="3 4" key="1">
    <citation type="submission" date="2013-03" db="EMBL/GenBank/DDBJ databases">
        <title>The Genome Sequence of Exophiala aquamarina CBS 119918.</title>
        <authorList>
            <consortium name="The Broad Institute Genomics Platform"/>
            <person name="Cuomo C."/>
            <person name="de Hoog S."/>
            <person name="Gorbushina A."/>
            <person name="Walker B."/>
            <person name="Young S.K."/>
            <person name="Zeng Q."/>
            <person name="Gargeya S."/>
            <person name="Fitzgerald M."/>
            <person name="Haas B."/>
            <person name="Abouelleil A."/>
            <person name="Allen A.W."/>
            <person name="Alvarado L."/>
            <person name="Arachchi H.M."/>
            <person name="Berlin A.M."/>
            <person name="Chapman S.B."/>
            <person name="Gainer-Dewar J."/>
            <person name="Goldberg J."/>
            <person name="Griggs A."/>
            <person name="Gujja S."/>
            <person name="Hansen M."/>
            <person name="Howarth C."/>
            <person name="Imamovic A."/>
            <person name="Ireland A."/>
            <person name="Larimer J."/>
            <person name="McCowan C."/>
            <person name="Murphy C."/>
            <person name="Pearson M."/>
            <person name="Poon T.W."/>
            <person name="Priest M."/>
            <person name="Roberts A."/>
            <person name="Saif S."/>
            <person name="Shea T."/>
            <person name="Sisk P."/>
            <person name="Sykes S."/>
            <person name="Wortman J."/>
            <person name="Nusbaum C."/>
            <person name="Birren B."/>
        </authorList>
    </citation>
    <scope>NUCLEOTIDE SEQUENCE [LARGE SCALE GENOMIC DNA]</scope>
    <source>
        <strain evidence="3 4">CBS 119918</strain>
    </source>
</reference>
<dbReference type="PANTHER" id="PTHR47643:SF2">
    <property type="entry name" value="TPR DOMAIN PROTEIN (AFU_ORTHOLOGUE AFUA_5G12710)"/>
    <property type="match status" value="1"/>
</dbReference>
<dbReference type="Gene3D" id="1.25.40.10">
    <property type="entry name" value="Tetratricopeptide repeat domain"/>
    <property type="match status" value="1"/>
</dbReference>
<dbReference type="SUPFAM" id="SSF48452">
    <property type="entry name" value="TPR-like"/>
    <property type="match status" value="1"/>
</dbReference>
<dbReference type="VEuPathDB" id="FungiDB:A1O9_12963"/>
<feature type="domain" description="SET" evidence="2">
    <location>
        <begin position="352"/>
        <end position="550"/>
    </location>
</feature>
<dbReference type="Pfam" id="PF00856">
    <property type="entry name" value="SET"/>
    <property type="match status" value="1"/>
</dbReference>
<dbReference type="EMBL" id="AMGV01000036">
    <property type="protein sequence ID" value="KEF50986.1"/>
    <property type="molecule type" value="Genomic_DNA"/>
</dbReference>
<gene>
    <name evidence="3" type="ORF">A1O9_12963</name>
</gene>
<dbReference type="OrthoDB" id="438641at2759"/>
<accession>A0A072NTK9</accession>